<feature type="compositionally biased region" description="Basic and acidic residues" evidence="2">
    <location>
        <begin position="511"/>
        <end position="525"/>
    </location>
</feature>
<dbReference type="OMA" id="INEPMIV"/>
<reference evidence="5 7" key="1">
    <citation type="journal article" date="2012" name="Nature">
        <title>Algal genomes reveal evolutionary mosaicism and the fate of nucleomorphs.</title>
        <authorList>
            <consortium name="DOE Joint Genome Institute"/>
            <person name="Curtis B.A."/>
            <person name="Tanifuji G."/>
            <person name="Burki F."/>
            <person name="Gruber A."/>
            <person name="Irimia M."/>
            <person name="Maruyama S."/>
            <person name="Arias M.C."/>
            <person name="Ball S.G."/>
            <person name="Gile G.H."/>
            <person name="Hirakawa Y."/>
            <person name="Hopkins J.F."/>
            <person name="Kuo A."/>
            <person name="Rensing S.A."/>
            <person name="Schmutz J."/>
            <person name="Symeonidi A."/>
            <person name="Elias M."/>
            <person name="Eveleigh R.J."/>
            <person name="Herman E.K."/>
            <person name="Klute M.J."/>
            <person name="Nakayama T."/>
            <person name="Obornik M."/>
            <person name="Reyes-Prieto A."/>
            <person name="Armbrust E.V."/>
            <person name="Aves S.J."/>
            <person name="Beiko R.G."/>
            <person name="Coutinho P."/>
            <person name="Dacks J.B."/>
            <person name="Durnford D.G."/>
            <person name="Fast N.M."/>
            <person name="Green B.R."/>
            <person name="Grisdale C.J."/>
            <person name="Hempel F."/>
            <person name="Henrissat B."/>
            <person name="Hoppner M.P."/>
            <person name="Ishida K."/>
            <person name="Kim E."/>
            <person name="Koreny L."/>
            <person name="Kroth P.G."/>
            <person name="Liu Y."/>
            <person name="Malik S.B."/>
            <person name="Maier U.G."/>
            <person name="McRose D."/>
            <person name="Mock T."/>
            <person name="Neilson J.A."/>
            <person name="Onodera N.T."/>
            <person name="Poole A.M."/>
            <person name="Pritham E.J."/>
            <person name="Richards T.A."/>
            <person name="Rocap G."/>
            <person name="Roy S.W."/>
            <person name="Sarai C."/>
            <person name="Schaack S."/>
            <person name="Shirato S."/>
            <person name="Slamovits C.H."/>
            <person name="Spencer D.F."/>
            <person name="Suzuki S."/>
            <person name="Worden A.Z."/>
            <person name="Zauner S."/>
            <person name="Barry K."/>
            <person name="Bell C."/>
            <person name="Bharti A.K."/>
            <person name="Crow J.A."/>
            <person name="Grimwood J."/>
            <person name="Kramer R."/>
            <person name="Lindquist E."/>
            <person name="Lucas S."/>
            <person name="Salamov A."/>
            <person name="McFadden G.I."/>
            <person name="Lane C.E."/>
            <person name="Keeling P.J."/>
            <person name="Gray M.W."/>
            <person name="Grigoriev I.V."/>
            <person name="Archibald J.M."/>
        </authorList>
    </citation>
    <scope>NUCLEOTIDE SEQUENCE</scope>
    <source>
        <strain evidence="5 7">CCMP2712</strain>
    </source>
</reference>
<reference evidence="7" key="2">
    <citation type="submission" date="2012-11" db="EMBL/GenBank/DDBJ databases">
        <authorList>
            <person name="Kuo A."/>
            <person name="Curtis B.A."/>
            <person name="Tanifuji G."/>
            <person name="Burki F."/>
            <person name="Gruber A."/>
            <person name="Irimia M."/>
            <person name="Maruyama S."/>
            <person name="Arias M.C."/>
            <person name="Ball S.G."/>
            <person name="Gile G.H."/>
            <person name="Hirakawa Y."/>
            <person name="Hopkins J.F."/>
            <person name="Rensing S.A."/>
            <person name="Schmutz J."/>
            <person name="Symeonidi A."/>
            <person name="Elias M."/>
            <person name="Eveleigh R.J."/>
            <person name="Herman E.K."/>
            <person name="Klute M.J."/>
            <person name="Nakayama T."/>
            <person name="Obornik M."/>
            <person name="Reyes-Prieto A."/>
            <person name="Armbrust E.V."/>
            <person name="Aves S.J."/>
            <person name="Beiko R.G."/>
            <person name="Coutinho P."/>
            <person name="Dacks J.B."/>
            <person name="Durnford D.G."/>
            <person name="Fast N.M."/>
            <person name="Green B.R."/>
            <person name="Grisdale C."/>
            <person name="Hempe F."/>
            <person name="Henrissat B."/>
            <person name="Hoppner M.P."/>
            <person name="Ishida K.-I."/>
            <person name="Kim E."/>
            <person name="Koreny L."/>
            <person name="Kroth P.G."/>
            <person name="Liu Y."/>
            <person name="Malik S.-B."/>
            <person name="Maier U.G."/>
            <person name="McRose D."/>
            <person name="Mock T."/>
            <person name="Neilson J.A."/>
            <person name="Onodera N.T."/>
            <person name="Poole A.M."/>
            <person name="Pritham E.J."/>
            <person name="Richards T.A."/>
            <person name="Rocap G."/>
            <person name="Roy S.W."/>
            <person name="Sarai C."/>
            <person name="Schaack S."/>
            <person name="Shirato S."/>
            <person name="Slamovits C.H."/>
            <person name="Spencer D.F."/>
            <person name="Suzuki S."/>
            <person name="Worden A.Z."/>
            <person name="Zauner S."/>
            <person name="Barry K."/>
            <person name="Bell C."/>
            <person name="Bharti A.K."/>
            <person name="Crow J.A."/>
            <person name="Grimwood J."/>
            <person name="Kramer R."/>
            <person name="Lindquist E."/>
            <person name="Lucas S."/>
            <person name="Salamov A."/>
            <person name="McFadden G.I."/>
            <person name="Lane C.E."/>
            <person name="Keeling P.J."/>
            <person name="Gray M.W."/>
            <person name="Grigoriev I.V."/>
            <person name="Archibald J.M."/>
        </authorList>
    </citation>
    <scope>NUCLEOTIDE SEQUENCE</scope>
    <source>
        <strain evidence="7">CCMP2712</strain>
    </source>
</reference>
<evidence type="ECO:0000313" key="6">
    <source>
        <dbReference type="EnsemblProtists" id="EKX54630"/>
    </source>
</evidence>
<feature type="region of interest" description="Disordered" evidence="2">
    <location>
        <begin position="957"/>
        <end position="994"/>
    </location>
</feature>
<keyword evidence="1" id="KW-0175">Coiled coil</keyword>
<feature type="region of interest" description="Disordered" evidence="2">
    <location>
        <begin position="1051"/>
        <end position="1166"/>
    </location>
</feature>
<dbReference type="InterPro" id="IPR001660">
    <property type="entry name" value="SAM"/>
</dbReference>
<feature type="signal peptide" evidence="3">
    <location>
        <begin position="1"/>
        <end position="19"/>
    </location>
</feature>
<dbReference type="InterPro" id="IPR013761">
    <property type="entry name" value="SAM/pointed_sf"/>
</dbReference>
<feature type="domain" description="SAM" evidence="4">
    <location>
        <begin position="1174"/>
        <end position="1230"/>
    </location>
</feature>
<feature type="compositionally biased region" description="Basic and acidic residues" evidence="2">
    <location>
        <begin position="604"/>
        <end position="623"/>
    </location>
</feature>
<feature type="region of interest" description="Disordered" evidence="2">
    <location>
        <begin position="751"/>
        <end position="796"/>
    </location>
</feature>
<reference evidence="6" key="3">
    <citation type="submission" date="2015-06" db="UniProtKB">
        <authorList>
            <consortium name="EnsemblProtists"/>
        </authorList>
    </citation>
    <scope>IDENTIFICATION</scope>
</reference>
<feature type="compositionally biased region" description="Basic and acidic residues" evidence="2">
    <location>
        <begin position="832"/>
        <end position="877"/>
    </location>
</feature>
<feature type="compositionally biased region" description="Basic and acidic residues" evidence="2">
    <location>
        <begin position="1098"/>
        <end position="1120"/>
    </location>
</feature>
<name>L1K2E6_GUITC</name>
<feature type="coiled-coil region" evidence="1">
    <location>
        <begin position="884"/>
        <end position="952"/>
    </location>
</feature>
<gene>
    <name evidence="5" type="ORF">GUITHDRAFT_132322</name>
</gene>
<evidence type="ECO:0000256" key="2">
    <source>
        <dbReference type="SAM" id="MobiDB-lite"/>
    </source>
</evidence>
<accession>L1K2E6</accession>
<feature type="compositionally biased region" description="Basic and acidic residues" evidence="2">
    <location>
        <begin position="725"/>
        <end position="736"/>
    </location>
</feature>
<feature type="compositionally biased region" description="Basic residues" evidence="2">
    <location>
        <begin position="712"/>
        <end position="724"/>
    </location>
</feature>
<dbReference type="EnsemblProtists" id="EKX54630">
    <property type="protein sequence ID" value="EKX54630"/>
    <property type="gene ID" value="GUITHDRAFT_132322"/>
</dbReference>
<dbReference type="Proteomes" id="UP000011087">
    <property type="component" value="Unassembled WGS sequence"/>
</dbReference>
<feature type="compositionally biased region" description="Basic residues" evidence="2">
    <location>
        <begin position="420"/>
        <end position="434"/>
    </location>
</feature>
<dbReference type="EMBL" id="JH992967">
    <property type="protein sequence ID" value="EKX54630.1"/>
    <property type="molecule type" value="Genomic_DNA"/>
</dbReference>
<feature type="compositionally biased region" description="Basic and acidic residues" evidence="2">
    <location>
        <begin position="633"/>
        <end position="711"/>
    </location>
</feature>
<feature type="region of interest" description="Disordered" evidence="2">
    <location>
        <begin position="604"/>
        <end position="736"/>
    </location>
</feature>
<dbReference type="KEGG" id="gtt:GUITHDRAFT_132322"/>
<feature type="compositionally biased region" description="Polar residues" evidence="2">
    <location>
        <begin position="346"/>
        <end position="358"/>
    </location>
</feature>
<feature type="compositionally biased region" description="Gly residues" evidence="2">
    <location>
        <begin position="1055"/>
        <end position="1065"/>
    </location>
</feature>
<dbReference type="Pfam" id="PF00536">
    <property type="entry name" value="SAM_1"/>
    <property type="match status" value="1"/>
</dbReference>
<feature type="compositionally biased region" description="Pro residues" evidence="2">
    <location>
        <begin position="767"/>
        <end position="790"/>
    </location>
</feature>
<dbReference type="SUPFAM" id="SSF47769">
    <property type="entry name" value="SAM/Pointed domain"/>
    <property type="match status" value="1"/>
</dbReference>
<dbReference type="AlphaFoldDB" id="L1K2E6"/>
<feature type="region of interest" description="Disordered" evidence="2">
    <location>
        <begin position="343"/>
        <end position="382"/>
    </location>
</feature>
<feature type="chain" id="PRO_5008772091" description="SAM domain-containing protein" evidence="3">
    <location>
        <begin position="20"/>
        <end position="1233"/>
    </location>
</feature>
<organism evidence="5">
    <name type="scientific">Guillardia theta (strain CCMP2712)</name>
    <name type="common">Cryptophyte</name>
    <dbReference type="NCBI Taxonomy" id="905079"/>
    <lineage>
        <taxon>Eukaryota</taxon>
        <taxon>Cryptophyceae</taxon>
        <taxon>Pyrenomonadales</taxon>
        <taxon>Geminigeraceae</taxon>
        <taxon>Guillardia</taxon>
    </lineage>
</organism>
<dbReference type="HOGENOM" id="CLU_267508_0_0_1"/>
<evidence type="ECO:0000256" key="1">
    <source>
        <dbReference type="SAM" id="Coils"/>
    </source>
</evidence>
<feature type="region of interest" description="Disordered" evidence="2">
    <location>
        <begin position="810"/>
        <end position="884"/>
    </location>
</feature>
<evidence type="ECO:0000313" key="5">
    <source>
        <dbReference type="EMBL" id="EKX54630.1"/>
    </source>
</evidence>
<dbReference type="RefSeq" id="XP_005841610.1">
    <property type="nucleotide sequence ID" value="XM_005841553.1"/>
</dbReference>
<keyword evidence="7" id="KW-1185">Reference proteome</keyword>
<evidence type="ECO:0000313" key="7">
    <source>
        <dbReference type="Proteomes" id="UP000011087"/>
    </source>
</evidence>
<feature type="compositionally biased region" description="Basic and acidic residues" evidence="2">
    <location>
        <begin position="359"/>
        <end position="370"/>
    </location>
</feature>
<dbReference type="PaxDb" id="55529-EKX54630"/>
<evidence type="ECO:0000256" key="3">
    <source>
        <dbReference type="SAM" id="SignalP"/>
    </source>
</evidence>
<dbReference type="GeneID" id="17311303"/>
<evidence type="ECO:0000259" key="4">
    <source>
        <dbReference type="Pfam" id="PF00536"/>
    </source>
</evidence>
<feature type="region of interest" description="Disordered" evidence="2">
    <location>
        <begin position="395"/>
        <end position="527"/>
    </location>
</feature>
<feature type="region of interest" description="Disordered" evidence="2">
    <location>
        <begin position="564"/>
        <end position="590"/>
    </location>
</feature>
<dbReference type="Gene3D" id="1.10.150.50">
    <property type="entry name" value="Transcription Factor, Ets-1"/>
    <property type="match status" value="1"/>
</dbReference>
<sequence length="1233" mass="139493">MRLARKAWLVLLSLMYSSASSSLQQTDVLRGKFSSVQARGPERSAVKGKFRNRLGQVTSTWMNERQEVNDDDAGVRQLQLEIDKLIDQWTANNTRASTPMRSVSRSTAYPLSPSMNMLPLPVTPFRAGLFRSSPMRAGSESPMLNFAALSPGGFDLSKCTDGLAQLARLVDREGLKELWVDPNGNSIFEAVSQQILVHPPLRRQAEFMGYTFGVVIEELDGVKLWRIPSAVVKMRKDIASYLMDLADKQNNILDDLEDENVDDFLSRIVEDRQPLGNIAKQVMAEFWSVPIRCLVINETGLVQEYVYPSSQQGEVQKLKTQITLVECGGNFWSLANEDYSPRISPSPESFYSAPSRSVQRVDDGAERDRAGGPSLPTAWHDELSGLEDDGLQRMQQRGVWKQEQEGQEEQEREQGDTGKGRRRNLRHQKKRKLRSGSPRSPAPVQQLEGSSSEGGSQNPQQATPKLLKNARERVRPAGEYVQPKMKTPDPPSEEVNPEPIQEVTSAPPQVDRARASEEEKERESSRQAAMLQGFMQLMQERDGQRDQMISQMQNQTGKLMLQVMQMMSSNSKQEEKDSLQDTLKPLSDSLRTFKEELNTRLNMIEEKQMKLQQDRSEQRRERLPSPPQVGQARESEGRSRESRMDVQAREESRRDDVREKRGRDRDGEDGRRARGRGDEKVRHVRLVEESKAVNDERTRAKVVKGEGEAREKKRTKEKNRSKKKQPSEKSTFVDDDKLSINLMHAVPANSFSPQHDKFLSAGLSSIPPAPAPPVPPLYPPSAPPPPPPPRGYWSSLSYLPPWARRDVFPPPSAYSQYDSFPAPEVSKGSWGWERDMDRRERRSRTGDLHDVEIEGSVGKRESLRDKRDGLPRSELAKGRGGARFNEMTERAEGLQDQAEHVMQQIHEAEKVMEEAKKKTEEAKSMHEALEKVQDLRERATERKAKLSFLKEQEDELKYQISSAAGKNEGDRKGRHRMQEEEEEEEGKEDPTSSGMAHLLQEAISTIKETNARNKVLEEKIDRAEKIFQQEIFSWEEAMRRDLDKAVPLDKFRATGAGGGRVGGRRGFLSPESFEPPQAFNSWASARPFLPQVEEEEEARERSDREQETKGRRSVHSKEVPSWRTGTEEEWVAGDELVSSASQDDSPLPPRKSGRDHAKIASSSSMRYRKLPAPRGLSELLANAGLSGYEKLLVRNGWDSLSRVQLMAEEDLMELGVKKGHARAMIRALKGASS</sequence>
<protein>
    <recommendedName>
        <fullName evidence="4">SAM domain-containing protein</fullName>
    </recommendedName>
</protein>
<proteinExistence type="predicted"/>
<keyword evidence="3" id="KW-0732">Signal</keyword>
<feature type="coiled-coil region" evidence="1">
    <location>
        <begin position="999"/>
        <end position="1026"/>
    </location>
</feature>
<dbReference type="OrthoDB" id="1919336at2759"/>